<sequence>MDPDTGNTDEGNTDDAVADEGNTDDAVADEGNTDDAVADEGNTDDGATVPTVGEAVVDRLLDCGIDTAFGIPGKQTLPLNRAFADRDARFVVARHETAVTHQAWGYAESSDPGTMAATVVVPGPGDMNAMNGLKNARNDCVPLLHLAVETERDVRGGDGIHETPPETYDTVVKENVLVQSPAGAVAAVDDAIRVAREAPQGPVRVGIPKDALASRTPQATPPDRDPEPPTEPSDPAVDRAVALLREASDPVLLAGGGVRRSGASDGLRVVAELLDAPVVTTYKGKGTIPETHPLSAGVLCGGASTELRELLAGADAGLVVGSDLDAVATAEWSVELPDTLVHVTLGVDDIGFGYETDVGVIADADRFLSALAERIEADTGAGDEPAGVGSSSTPGAKRTTSVREADRDRFVAVAAERDPEDPLRSVEVLREVREVVPDDAVVTADAGGFRLWTLVSFPALGPSSYVNPGSWATMGTGLPSAIGAKLANPEREVVALTGDGGLMMCVHELHTLASEGVDVTVVALNNDDYAIISEEAERSYDFEPGAYGWDGAGLDLVAIAEGMGVAAERVDTREAVGEAVANAIDHDGPSLVEVMTDPAEPQASEWMTRSLTDESDSSHG</sequence>
<dbReference type="GO" id="GO:0003984">
    <property type="term" value="F:acetolactate synthase activity"/>
    <property type="evidence" value="ECO:0007669"/>
    <property type="project" value="UniProtKB-EC"/>
</dbReference>
<evidence type="ECO:0000313" key="8">
    <source>
        <dbReference type="EMBL" id="MBP1921982.1"/>
    </source>
</evidence>
<dbReference type="PANTHER" id="PTHR18968:SF167">
    <property type="entry name" value="ACETOLACTATE SYNTHASE LARGE SUBUNIT ILVB2-RELATED"/>
    <property type="match status" value="1"/>
</dbReference>
<feature type="domain" description="Thiamine pyrophosphate enzyme TPP-binding" evidence="6">
    <location>
        <begin position="445"/>
        <end position="594"/>
    </location>
</feature>
<evidence type="ECO:0000259" key="7">
    <source>
        <dbReference type="Pfam" id="PF02776"/>
    </source>
</evidence>
<feature type="region of interest" description="Disordered" evidence="4">
    <location>
        <begin position="378"/>
        <end position="403"/>
    </location>
</feature>
<keyword evidence="2 3" id="KW-0786">Thiamine pyrophosphate</keyword>
<feature type="domain" description="Thiamine pyrophosphate enzyme central" evidence="5">
    <location>
        <begin position="237"/>
        <end position="371"/>
    </location>
</feature>
<dbReference type="PANTHER" id="PTHR18968">
    <property type="entry name" value="THIAMINE PYROPHOSPHATE ENZYMES"/>
    <property type="match status" value="1"/>
</dbReference>
<dbReference type="GO" id="GO:0000287">
    <property type="term" value="F:magnesium ion binding"/>
    <property type="evidence" value="ECO:0007669"/>
    <property type="project" value="InterPro"/>
</dbReference>
<dbReference type="InterPro" id="IPR012000">
    <property type="entry name" value="Thiamin_PyroP_enz_cen_dom"/>
</dbReference>
<dbReference type="OrthoDB" id="6837at2157"/>
<evidence type="ECO:0000259" key="5">
    <source>
        <dbReference type="Pfam" id="PF00205"/>
    </source>
</evidence>
<gene>
    <name evidence="8" type="ORF">J2751_000987</name>
</gene>
<dbReference type="GO" id="GO:0009099">
    <property type="term" value="P:L-valine biosynthetic process"/>
    <property type="evidence" value="ECO:0007669"/>
    <property type="project" value="TreeGrafter"/>
</dbReference>
<comment type="caution">
    <text evidence="8">The sequence shown here is derived from an EMBL/GenBank/DDBJ whole genome shotgun (WGS) entry which is preliminary data.</text>
</comment>
<keyword evidence="8" id="KW-0808">Transferase</keyword>
<evidence type="ECO:0000313" key="9">
    <source>
        <dbReference type="Proteomes" id="UP000823588"/>
    </source>
</evidence>
<dbReference type="PROSITE" id="PS00187">
    <property type="entry name" value="TPP_ENZYMES"/>
    <property type="match status" value="1"/>
</dbReference>
<feature type="domain" description="Thiamine pyrophosphate enzyme N-terminal TPP-binding" evidence="7">
    <location>
        <begin position="51"/>
        <end position="161"/>
    </location>
</feature>
<dbReference type="InterPro" id="IPR012001">
    <property type="entry name" value="Thiamin_PyroP_enz_TPP-bd_dom"/>
</dbReference>
<dbReference type="Pfam" id="PF02775">
    <property type="entry name" value="TPP_enzyme_C"/>
    <property type="match status" value="1"/>
</dbReference>
<dbReference type="GO" id="GO:0044272">
    <property type="term" value="P:sulfur compound biosynthetic process"/>
    <property type="evidence" value="ECO:0007669"/>
    <property type="project" value="UniProtKB-ARBA"/>
</dbReference>
<protein>
    <submittedName>
        <fullName evidence="8">Acetolactate synthase-1/2/3 large subunit</fullName>
        <ecNumber evidence="8">2.2.1.6</ecNumber>
    </submittedName>
</protein>
<dbReference type="Pfam" id="PF02776">
    <property type="entry name" value="TPP_enzyme_N"/>
    <property type="match status" value="1"/>
</dbReference>
<feature type="region of interest" description="Disordered" evidence="4">
    <location>
        <begin position="599"/>
        <end position="620"/>
    </location>
</feature>
<keyword evidence="9" id="KW-1185">Reference proteome</keyword>
<dbReference type="SUPFAM" id="SSF52467">
    <property type="entry name" value="DHS-like NAD/FAD-binding domain"/>
    <property type="match status" value="1"/>
</dbReference>
<name>A0A8T4GFM2_9EURY</name>
<evidence type="ECO:0000259" key="6">
    <source>
        <dbReference type="Pfam" id="PF02775"/>
    </source>
</evidence>
<dbReference type="Gene3D" id="3.40.50.970">
    <property type="match status" value="2"/>
</dbReference>
<dbReference type="SUPFAM" id="SSF52518">
    <property type="entry name" value="Thiamin diphosphate-binding fold (THDP-binding)"/>
    <property type="match status" value="2"/>
</dbReference>
<dbReference type="AlphaFoldDB" id="A0A8T4GFM2"/>
<dbReference type="Pfam" id="PF00205">
    <property type="entry name" value="TPP_enzyme_M"/>
    <property type="match status" value="1"/>
</dbReference>
<organism evidence="8 9">
    <name type="scientific">Halorubrum alkaliphilum</name>
    <dbReference type="NCBI Taxonomy" id="261290"/>
    <lineage>
        <taxon>Archaea</taxon>
        <taxon>Methanobacteriati</taxon>
        <taxon>Methanobacteriota</taxon>
        <taxon>Stenosarchaea group</taxon>
        <taxon>Halobacteria</taxon>
        <taxon>Halobacteriales</taxon>
        <taxon>Haloferacaceae</taxon>
        <taxon>Halorubrum</taxon>
    </lineage>
</organism>
<dbReference type="EMBL" id="JAGGKQ010000005">
    <property type="protein sequence ID" value="MBP1921982.1"/>
    <property type="molecule type" value="Genomic_DNA"/>
</dbReference>
<dbReference type="CDD" id="cd00568">
    <property type="entry name" value="TPP_enzymes"/>
    <property type="match status" value="1"/>
</dbReference>
<dbReference type="InterPro" id="IPR045229">
    <property type="entry name" value="TPP_enz"/>
</dbReference>
<dbReference type="GO" id="GO:0005948">
    <property type="term" value="C:acetolactate synthase complex"/>
    <property type="evidence" value="ECO:0007669"/>
    <property type="project" value="TreeGrafter"/>
</dbReference>
<evidence type="ECO:0000256" key="2">
    <source>
        <dbReference type="ARBA" id="ARBA00023052"/>
    </source>
</evidence>
<dbReference type="EC" id="2.2.1.6" evidence="8"/>
<evidence type="ECO:0000256" key="1">
    <source>
        <dbReference type="ARBA" id="ARBA00007812"/>
    </source>
</evidence>
<feature type="region of interest" description="Disordered" evidence="4">
    <location>
        <begin position="1"/>
        <end position="50"/>
    </location>
</feature>
<dbReference type="InterPro" id="IPR011766">
    <property type="entry name" value="TPP_enzyme_TPP-bd"/>
</dbReference>
<dbReference type="CDD" id="cd07035">
    <property type="entry name" value="TPP_PYR_POX_like"/>
    <property type="match status" value="1"/>
</dbReference>
<comment type="similarity">
    <text evidence="1 3">Belongs to the TPP enzyme family.</text>
</comment>
<evidence type="ECO:0000256" key="3">
    <source>
        <dbReference type="RuleBase" id="RU362132"/>
    </source>
</evidence>
<feature type="compositionally biased region" description="Acidic residues" evidence="4">
    <location>
        <begin position="11"/>
        <end position="43"/>
    </location>
</feature>
<feature type="compositionally biased region" description="Low complexity" evidence="4">
    <location>
        <begin position="1"/>
        <end position="10"/>
    </location>
</feature>
<reference evidence="8" key="1">
    <citation type="submission" date="2021-03" db="EMBL/GenBank/DDBJ databases">
        <title>Genomic Encyclopedia of Type Strains, Phase IV (KMG-IV): sequencing the most valuable type-strain genomes for metagenomic binning, comparative biology and taxonomic classification.</title>
        <authorList>
            <person name="Goeker M."/>
        </authorList>
    </citation>
    <scope>NUCLEOTIDE SEQUENCE</scope>
    <source>
        <strain evidence="8">DSM 23564</strain>
    </source>
</reference>
<dbReference type="InterPro" id="IPR029035">
    <property type="entry name" value="DHS-like_NAD/FAD-binding_dom"/>
</dbReference>
<dbReference type="RefSeq" id="WP_209483718.1">
    <property type="nucleotide sequence ID" value="NZ_JAGGKQ010000005.1"/>
</dbReference>
<dbReference type="GO" id="GO:0030976">
    <property type="term" value="F:thiamine pyrophosphate binding"/>
    <property type="evidence" value="ECO:0007669"/>
    <property type="project" value="InterPro"/>
</dbReference>
<dbReference type="Proteomes" id="UP000823588">
    <property type="component" value="Unassembled WGS sequence"/>
</dbReference>
<dbReference type="Gene3D" id="3.40.50.1220">
    <property type="entry name" value="TPP-binding domain"/>
    <property type="match status" value="1"/>
</dbReference>
<proteinExistence type="inferred from homology"/>
<dbReference type="InterPro" id="IPR000399">
    <property type="entry name" value="TPP-bd_CS"/>
</dbReference>
<evidence type="ECO:0000256" key="4">
    <source>
        <dbReference type="SAM" id="MobiDB-lite"/>
    </source>
</evidence>
<feature type="region of interest" description="Disordered" evidence="4">
    <location>
        <begin position="202"/>
        <end position="235"/>
    </location>
</feature>
<dbReference type="InterPro" id="IPR029061">
    <property type="entry name" value="THDP-binding"/>
</dbReference>
<accession>A0A8T4GFM2</accession>
<dbReference type="GO" id="GO:0009097">
    <property type="term" value="P:isoleucine biosynthetic process"/>
    <property type="evidence" value="ECO:0007669"/>
    <property type="project" value="TreeGrafter"/>
</dbReference>
<dbReference type="GO" id="GO:0050660">
    <property type="term" value="F:flavin adenine dinucleotide binding"/>
    <property type="evidence" value="ECO:0007669"/>
    <property type="project" value="TreeGrafter"/>
</dbReference>